<evidence type="ECO:0000256" key="3">
    <source>
        <dbReference type="SAM" id="Coils"/>
    </source>
</evidence>
<feature type="compositionally biased region" description="Basic and acidic residues" evidence="4">
    <location>
        <begin position="765"/>
        <end position="781"/>
    </location>
</feature>
<evidence type="ECO:0000313" key="6">
    <source>
        <dbReference type="Proteomes" id="UP000834106"/>
    </source>
</evidence>
<feature type="compositionally biased region" description="Polar residues" evidence="4">
    <location>
        <begin position="741"/>
        <end position="751"/>
    </location>
</feature>
<name>A0AAD2AC47_9LAMI</name>
<feature type="compositionally biased region" description="Polar residues" evidence="4">
    <location>
        <begin position="40"/>
        <end position="55"/>
    </location>
</feature>
<evidence type="ECO:0000256" key="2">
    <source>
        <dbReference type="ARBA" id="ARBA00023054"/>
    </source>
</evidence>
<evidence type="ECO:0000256" key="4">
    <source>
        <dbReference type="SAM" id="MobiDB-lite"/>
    </source>
</evidence>
<gene>
    <name evidence="5" type="ORF">FPE_LOCUS32979</name>
</gene>
<feature type="region of interest" description="Disordered" evidence="4">
    <location>
        <begin position="696"/>
        <end position="725"/>
    </location>
</feature>
<feature type="compositionally biased region" description="Polar residues" evidence="4">
    <location>
        <begin position="1"/>
        <end position="11"/>
    </location>
</feature>
<feature type="compositionally biased region" description="Basic residues" evidence="4">
    <location>
        <begin position="844"/>
        <end position="853"/>
    </location>
</feature>
<dbReference type="AlphaFoldDB" id="A0AAD2AC47"/>
<evidence type="ECO:0000256" key="1">
    <source>
        <dbReference type="ARBA" id="ARBA00005485"/>
    </source>
</evidence>
<organism evidence="5 6">
    <name type="scientific">Fraxinus pennsylvanica</name>
    <dbReference type="NCBI Taxonomy" id="56036"/>
    <lineage>
        <taxon>Eukaryota</taxon>
        <taxon>Viridiplantae</taxon>
        <taxon>Streptophyta</taxon>
        <taxon>Embryophyta</taxon>
        <taxon>Tracheophyta</taxon>
        <taxon>Spermatophyta</taxon>
        <taxon>Magnoliopsida</taxon>
        <taxon>eudicotyledons</taxon>
        <taxon>Gunneridae</taxon>
        <taxon>Pentapetalae</taxon>
        <taxon>asterids</taxon>
        <taxon>lamiids</taxon>
        <taxon>Lamiales</taxon>
        <taxon>Oleaceae</taxon>
        <taxon>Oleeae</taxon>
        <taxon>Fraxinus</taxon>
    </lineage>
</organism>
<keyword evidence="2 3" id="KW-0175">Coiled coil</keyword>
<proteinExistence type="inferred from homology"/>
<comment type="similarity">
    <text evidence="1">Belongs to the WEB family.</text>
</comment>
<reference evidence="5" key="1">
    <citation type="submission" date="2023-05" db="EMBL/GenBank/DDBJ databases">
        <authorList>
            <person name="Huff M."/>
        </authorList>
    </citation>
    <scope>NUCLEOTIDE SEQUENCE</scope>
</reference>
<evidence type="ECO:0000313" key="5">
    <source>
        <dbReference type="EMBL" id="CAI9785549.1"/>
    </source>
</evidence>
<dbReference type="EMBL" id="OU503056">
    <property type="protein sequence ID" value="CAI9785549.1"/>
    <property type="molecule type" value="Genomic_DNA"/>
</dbReference>
<feature type="compositionally biased region" description="Polar residues" evidence="4">
    <location>
        <begin position="804"/>
        <end position="821"/>
    </location>
</feature>
<dbReference type="PANTHER" id="PTHR23160:SF20">
    <property type="entry name" value="OS02G0439200 PROTEIN"/>
    <property type="match status" value="1"/>
</dbReference>
<feature type="coiled-coil region" evidence="3">
    <location>
        <begin position="253"/>
        <end position="287"/>
    </location>
</feature>
<sequence length="853" mass="96090">MSTKSKSGASETHNKRASPATPVVSKSSRGVAKSDADSASPLQNSRLSVDRSSILVTPKPVVDRRSSKPSNTPDKKPARTSKPSELQEELNLAREDLKKAKEKLVLVEKEKAKALDELIEAQGSAEEADGKLREALAAQKRAEDNIEIEKFRAVEMEQAGIEATKKKDERWQREIEAARTQHALDVAALLSANQELDKVKQELAMVADAKNQALSHAEDASKNAEIHAEKVEILSAKLVRLKSMLDSQVEMEANENSKLVEVLKLEIDTLRQELERANINEEKLAEREVTLEQLNIDLEAVKMAESYAHNLVEEWQKRAQALEVQAEEAKKLEISASGSLKSVMKQLEGSNNSLHDAKSEIAFLKEKVGLLEISIRRQKGDLEESECNLELAKEEASKMMKKVEYLVSELETVREERIQASNNEKLAADSVQTLLEEKHKLINELENSRDEEEKSKKAMESLASALHDVSSEAREAKEKLLSVQIENEKYETQIEDLKMVLKATNEKYESMLDDAKQEIEALTNSLEQSKHDLQYSKTEWEQKELHLMGSVKQSEEENSSMEKEINRLVNLLNVAEEEASAAKEEEDHLKNSLKKAESEVIYLKEVVGKAKAKSMRLKEGLMDKENNLQNILQENEELQVREAASLKKIEELSKLLEDLPKKRVEENGELTDSEKDYDMLPKVVEFSEQNGLVEFSEKNGTEDVKPKMELQPQQKEQPVEEKKPAEVNDILNHESAQIATEVENINGNLKDNGNKVKEDDDSTDVDLKMWESCKIEEKDLSPEGEPEQESFEEEVDSKTEGFKSYNQVNGLPSTENLNNAGSSASKQQSQKKKKPLLHKFGNLLKKKGATNQK</sequence>
<dbReference type="Proteomes" id="UP000834106">
    <property type="component" value="Chromosome 21"/>
</dbReference>
<keyword evidence="6" id="KW-1185">Reference proteome</keyword>
<feature type="compositionally biased region" description="Acidic residues" evidence="4">
    <location>
        <begin position="782"/>
        <end position="795"/>
    </location>
</feature>
<feature type="coiled-coil region" evidence="3">
    <location>
        <begin position="312"/>
        <end position="402"/>
    </location>
</feature>
<feature type="region of interest" description="Disordered" evidence="4">
    <location>
        <begin position="1"/>
        <end position="90"/>
    </location>
</feature>
<dbReference type="PANTHER" id="PTHR23160">
    <property type="entry name" value="SYNAPTONEMAL COMPLEX PROTEIN-RELATED"/>
    <property type="match status" value="1"/>
</dbReference>
<feature type="region of interest" description="Disordered" evidence="4">
    <location>
        <begin position="741"/>
        <end position="853"/>
    </location>
</feature>
<dbReference type="Pfam" id="PF05701">
    <property type="entry name" value="WEMBL"/>
    <property type="match status" value="1"/>
</dbReference>
<dbReference type="GO" id="GO:0007131">
    <property type="term" value="P:reciprocal meiotic recombination"/>
    <property type="evidence" value="ECO:0007669"/>
    <property type="project" value="TreeGrafter"/>
</dbReference>
<feature type="compositionally biased region" description="Basic and acidic residues" evidence="4">
    <location>
        <begin position="696"/>
        <end position="708"/>
    </location>
</feature>
<accession>A0AAD2AC47</accession>
<feature type="coiled-coil region" evidence="3">
    <location>
        <begin position="428"/>
        <end position="641"/>
    </location>
</feature>
<dbReference type="InterPro" id="IPR008545">
    <property type="entry name" value="Web"/>
</dbReference>
<evidence type="ECO:0008006" key="7">
    <source>
        <dbReference type="Google" id="ProtNLM"/>
    </source>
</evidence>
<protein>
    <recommendedName>
        <fullName evidence="7">WEB family protein</fullName>
    </recommendedName>
</protein>